<gene>
    <name evidence="1" type="ORF">BDY17DRAFT_296130</name>
</gene>
<dbReference type="RefSeq" id="XP_033591252.1">
    <property type="nucleotide sequence ID" value="XM_033733409.1"/>
</dbReference>
<sequence length="341" mass="38484">MDHGHFNCRDYYVSPHFAAPTIVTETTTPAVYRHESFDELERRSRSPEADKPKFPLMRLPLELRQHILSFLLPHTQEFKDSGRLSEHVRNFSAVRNRGARGMPVPTGDTTQATASNVVWQRGNINVMSVCKQLHDECAELVYGRNTFLLFITYRGIQWRYRWLLPSGLAPYKSYTFLEILPQQYMRLIKRVVVYVDHVDSYMGMIKFNVGGKGLIHGLKRQVQRLAIALGAGQQDSGDETDADRRLAKISIVLESSQPQRGRGTTDSSKDLQDILEPFSYLRGVRHATVGGAVSPQFAEELIRTMKSTEPCATMVKSLLDEGMSTSNEAGGVQLCVYGNDI</sequence>
<dbReference type="OrthoDB" id="62952at2759"/>
<evidence type="ECO:0000313" key="2">
    <source>
        <dbReference type="Proteomes" id="UP000799767"/>
    </source>
</evidence>
<organism evidence="1 2">
    <name type="scientific">Neohortaea acidophila</name>
    <dbReference type="NCBI Taxonomy" id="245834"/>
    <lineage>
        <taxon>Eukaryota</taxon>
        <taxon>Fungi</taxon>
        <taxon>Dikarya</taxon>
        <taxon>Ascomycota</taxon>
        <taxon>Pezizomycotina</taxon>
        <taxon>Dothideomycetes</taxon>
        <taxon>Dothideomycetidae</taxon>
        <taxon>Mycosphaerellales</taxon>
        <taxon>Teratosphaeriaceae</taxon>
        <taxon>Neohortaea</taxon>
    </lineage>
</organism>
<protein>
    <recommendedName>
        <fullName evidence="3">F-box domain-containing protein</fullName>
    </recommendedName>
</protein>
<dbReference type="EMBL" id="MU001634">
    <property type="protein sequence ID" value="KAF2484683.1"/>
    <property type="molecule type" value="Genomic_DNA"/>
</dbReference>
<keyword evidence="2" id="KW-1185">Reference proteome</keyword>
<evidence type="ECO:0000313" key="1">
    <source>
        <dbReference type="EMBL" id="KAF2484683.1"/>
    </source>
</evidence>
<reference evidence="1" key="1">
    <citation type="journal article" date="2020" name="Stud. Mycol.">
        <title>101 Dothideomycetes genomes: a test case for predicting lifestyles and emergence of pathogens.</title>
        <authorList>
            <person name="Haridas S."/>
            <person name="Albert R."/>
            <person name="Binder M."/>
            <person name="Bloem J."/>
            <person name="Labutti K."/>
            <person name="Salamov A."/>
            <person name="Andreopoulos B."/>
            <person name="Baker S."/>
            <person name="Barry K."/>
            <person name="Bills G."/>
            <person name="Bluhm B."/>
            <person name="Cannon C."/>
            <person name="Castanera R."/>
            <person name="Culley D."/>
            <person name="Daum C."/>
            <person name="Ezra D."/>
            <person name="Gonzalez J."/>
            <person name="Henrissat B."/>
            <person name="Kuo A."/>
            <person name="Liang C."/>
            <person name="Lipzen A."/>
            <person name="Lutzoni F."/>
            <person name="Magnuson J."/>
            <person name="Mondo S."/>
            <person name="Nolan M."/>
            <person name="Ohm R."/>
            <person name="Pangilinan J."/>
            <person name="Park H.-J."/>
            <person name="Ramirez L."/>
            <person name="Alfaro M."/>
            <person name="Sun H."/>
            <person name="Tritt A."/>
            <person name="Yoshinaga Y."/>
            <person name="Zwiers L.-H."/>
            <person name="Turgeon B."/>
            <person name="Goodwin S."/>
            <person name="Spatafora J."/>
            <person name="Crous P."/>
            <person name="Grigoriev I."/>
        </authorList>
    </citation>
    <scope>NUCLEOTIDE SEQUENCE</scope>
    <source>
        <strain evidence="1">CBS 113389</strain>
    </source>
</reference>
<evidence type="ECO:0008006" key="3">
    <source>
        <dbReference type="Google" id="ProtNLM"/>
    </source>
</evidence>
<proteinExistence type="predicted"/>
<dbReference type="GeneID" id="54474411"/>
<name>A0A6A6PZ07_9PEZI</name>
<accession>A0A6A6PZ07</accession>
<dbReference type="AlphaFoldDB" id="A0A6A6PZ07"/>
<dbReference type="InterPro" id="IPR038883">
    <property type="entry name" value="AN11006-like"/>
</dbReference>
<dbReference type="PANTHER" id="PTHR42085">
    <property type="entry name" value="F-BOX DOMAIN-CONTAINING PROTEIN"/>
    <property type="match status" value="1"/>
</dbReference>
<dbReference type="PANTHER" id="PTHR42085:SF7">
    <property type="entry name" value="F-BOX DOMAIN-CONTAINING PROTEIN"/>
    <property type="match status" value="1"/>
</dbReference>
<dbReference type="Proteomes" id="UP000799767">
    <property type="component" value="Unassembled WGS sequence"/>
</dbReference>